<sequence length="133" mass="15025">MANSNTSTLNSIKSLIHSHQTRLESLSKELKTHKLMLDSIMEADKEYQEIADTAAKAIKLKSQAKQKVLTNPEAKSQMEKIKDQQIEIKELKIALSDYLSQYVTLSGSNQIESPDGFVYDIVYNAHLAKKKQD</sequence>
<protein>
    <submittedName>
        <fullName evidence="2">Uncharacterized protein</fullName>
    </submittedName>
</protein>
<evidence type="ECO:0000313" key="2">
    <source>
        <dbReference type="EMBL" id="PIU73857.1"/>
    </source>
</evidence>
<reference evidence="3" key="1">
    <citation type="submission" date="2017-09" db="EMBL/GenBank/DDBJ databases">
        <title>Depth-based differentiation of microbial function through sediment-hosted aquifers and enrichment of novel symbionts in the deep terrestrial subsurface.</title>
        <authorList>
            <person name="Probst A.J."/>
            <person name="Ladd B."/>
            <person name="Jarett J.K."/>
            <person name="Geller-Mcgrath D.E."/>
            <person name="Sieber C.M.K."/>
            <person name="Emerson J.B."/>
            <person name="Anantharaman K."/>
            <person name="Thomas B.C."/>
            <person name="Malmstrom R."/>
            <person name="Stieglmeier M."/>
            <person name="Klingl A."/>
            <person name="Woyke T."/>
            <person name="Ryan C.M."/>
            <person name="Banfield J.F."/>
        </authorList>
    </citation>
    <scope>NUCLEOTIDE SEQUENCE [LARGE SCALE GENOMIC DNA]</scope>
</reference>
<gene>
    <name evidence="2" type="ORF">COS78_00210</name>
</gene>
<evidence type="ECO:0000256" key="1">
    <source>
        <dbReference type="SAM" id="Coils"/>
    </source>
</evidence>
<evidence type="ECO:0000313" key="3">
    <source>
        <dbReference type="Proteomes" id="UP000231407"/>
    </source>
</evidence>
<dbReference type="AlphaFoldDB" id="A0A2M7ATC3"/>
<accession>A0A2M7ATC3</accession>
<keyword evidence="1" id="KW-0175">Coiled coil</keyword>
<dbReference type="EMBL" id="PEWA01000002">
    <property type="protein sequence ID" value="PIU73857.1"/>
    <property type="molecule type" value="Genomic_DNA"/>
</dbReference>
<feature type="coiled-coil region" evidence="1">
    <location>
        <begin position="74"/>
        <end position="101"/>
    </location>
</feature>
<proteinExistence type="predicted"/>
<name>A0A2M7ATC3_9BACT</name>
<comment type="caution">
    <text evidence="2">The sequence shown here is derived from an EMBL/GenBank/DDBJ whole genome shotgun (WGS) entry which is preliminary data.</text>
</comment>
<dbReference type="Proteomes" id="UP000231407">
    <property type="component" value="Unassembled WGS sequence"/>
</dbReference>
<organism evidence="2 3">
    <name type="scientific">Candidatus Shapirobacteria bacterium CG06_land_8_20_14_3_00_40_12</name>
    <dbReference type="NCBI Taxonomy" id="1974881"/>
    <lineage>
        <taxon>Bacteria</taxon>
        <taxon>Candidatus Shapironibacteriota</taxon>
    </lineage>
</organism>